<dbReference type="InterPro" id="IPR024654">
    <property type="entry name" value="Calcineurin-like_PHP_lpxH"/>
</dbReference>
<dbReference type="EMBL" id="JBHTCE010000001">
    <property type="protein sequence ID" value="MFC7388852.1"/>
    <property type="molecule type" value="Genomic_DNA"/>
</dbReference>
<dbReference type="PANTHER" id="PTHR30337">
    <property type="entry name" value="COMPONENT OF ATP-DEPENDENT DSDNA EXONUCLEASE"/>
    <property type="match status" value="1"/>
</dbReference>
<dbReference type="SUPFAM" id="SSF56300">
    <property type="entry name" value="Metallo-dependent phosphatases"/>
    <property type="match status" value="1"/>
</dbReference>
<evidence type="ECO:0000256" key="1">
    <source>
        <dbReference type="ARBA" id="ARBA00008950"/>
    </source>
</evidence>
<feature type="domain" description="Calcineurin-like phosphoesterase" evidence="2">
    <location>
        <begin position="5"/>
        <end position="199"/>
    </location>
</feature>
<comment type="caution">
    <text evidence="3">The sequence shown here is derived from an EMBL/GenBank/DDBJ whole genome shotgun (WGS) entry which is preliminary data.</text>
</comment>
<organism evidence="3 4">
    <name type="scientific">Exiguobacterium aestuarii</name>
    <dbReference type="NCBI Taxonomy" id="273527"/>
    <lineage>
        <taxon>Bacteria</taxon>
        <taxon>Bacillati</taxon>
        <taxon>Bacillota</taxon>
        <taxon>Bacilli</taxon>
        <taxon>Bacillales</taxon>
        <taxon>Bacillales Family XII. Incertae Sedis</taxon>
        <taxon>Exiguobacterium</taxon>
    </lineage>
</organism>
<evidence type="ECO:0000259" key="2">
    <source>
        <dbReference type="Pfam" id="PF12850"/>
    </source>
</evidence>
<dbReference type="Proteomes" id="UP001596439">
    <property type="component" value="Unassembled WGS sequence"/>
</dbReference>
<evidence type="ECO:0000313" key="4">
    <source>
        <dbReference type="Proteomes" id="UP001596439"/>
    </source>
</evidence>
<keyword evidence="3" id="KW-0378">Hydrolase</keyword>
<dbReference type="Pfam" id="PF12850">
    <property type="entry name" value="Metallophos_2"/>
    <property type="match status" value="1"/>
</dbReference>
<dbReference type="InterPro" id="IPR050535">
    <property type="entry name" value="DNA_Repair-Maintenance_Comp"/>
</dbReference>
<keyword evidence="3" id="KW-0269">Exonuclease</keyword>
<protein>
    <submittedName>
        <fullName evidence="3">Exonuclease SbcCD subunit D</fullName>
    </submittedName>
</protein>
<gene>
    <name evidence="3" type="ORF">ACFQO8_01775</name>
</gene>
<dbReference type="GO" id="GO:0004527">
    <property type="term" value="F:exonuclease activity"/>
    <property type="evidence" value="ECO:0007669"/>
    <property type="project" value="UniProtKB-KW"/>
</dbReference>
<evidence type="ECO:0000313" key="3">
    <source>
        <dbReference type="EMBL" id="MFC7388852.1"/>
    </source>
</evidence>
<comment type="similarity">
    <text evidence="1">Belongs to the metallophosphoesterase superfamily. YfcE family.</text>
</comment>
<keyword evidence="4" id="KW-1185">Reference proteome</keyword>
<dbReference type="Gene3D" id="3.60.21.10">
    <property type="match status" value="1"/>
</dbReference>
<proteinExistence type="inferred from homology"/>
<reference evidence="4" key="1">
    <citation type="journal article" date="2019" name="Int. J. Syst. Evol. Microbiol.">
        <title>The Global Catalogue of Microorganisms (GCM) 10K type strain sequencing project: providing services to taxonomists for standard genome sequencing and annotation.</title>
        <authorList>
            <consortium name="The Broad Institute Genomics Platform"/>
            <consortium name="The Broad Institute Genome Sequencing Center for Infectious Disease"/>
            <person name="Wu L."/>
            <person name="Ma J."/>
        </authorList>
    </citation>
    <scope>NUCLEOTIDE SEQUENCE [LARGE SCALE GENOMIC DNA]</scope>
    <source>
        <strain evidence="4">CCUG 55590</strain>
    </source>
</reference>
<dbReference type="RefSeq" id="WP_214786402.1">
    <property type="nucleotide sequence ID" value="NZ_JANIEL010000007.1"/>
</dbReference>
<dbReference type="InterPro" id="IPR029052">
    <property type="entry name" value="Metallo-depent_PP-like"/>
</dbReference>
<keyword evidence="3" id="KW-0540">Nuclease</keyword>
<sequence length="327" mass="37460">MPNFLHIADLHHARHTGDAIHAERKSFDIQREKLQQLASVIREHDIAAFLIAGDIEVSDSDDLIPYLEEWTALGASVYIVFGEHDVNRHRDKELWETIPHVHCFVEPAYRFEPKLGIGIYGISCTSNQIGLTEALERIPPLDATHPNLLLSHGRVGAFSTSRLQRHSFAYVALGDHHRYDVIERLNTTIVYPGHLFSVWDGCGKAWETGYVIGSIEGDTVTHTFHVFQGAQTRRVCVNPFIRNGDHIRLTLDNIPSMKKEWIPDDYDTIQSLIRHLLHTYPDDYFVTPSHAKLRPRRMCMSGRRLLEDSSLFESFVQRSYKATARTQ</sequence>
<name>A0ABW2PK17_9BACL</name>
<accession>A0ABW2PK17</accession>